<dbReference type="InterPro" id="IPR036038">
    <property type="entry name" value="Aminotransferase-like"/>
</dbReference>
<dbReference type="Gene3D" id="3.30.470.10">
    <property type="match status" value="1"/>
</dbReference>
<organism evidence="7 8">
    <name type="scientific">Caenibius tardaugens NBRC 16725</name>
    <dbReference type="NCBI Taxonomy" id="1219035"/>
    <lineage>
        <taxon>Bacteria</taxon>
        <taxon>Pseudomonadati</taxon>
        <taxon>Pseudomonadota</taxon>
        <taxon>Alphaproteobacteria</taxon>
        <taxon>Sphingomonadales</taxon>
        <taxon>Erythrobacteraceae</taxon>
        <taxon>Caenibius</taxon>
    </lineage>
</organism>
<accession>U2Y6B8</accession>
<feature type="domain" description="Chorismate-utilising enzyme C-terminal" evidence="6">
    <location>
        <begin position="131"/>
        <end position="396"/>
    </location>
</feature>
<evidence type="ECO:0000256" key="5">
    <source>
        <dbReference type="RuleBase" id="RU004516"/>
    </source>
</evidence>
<dbReference type="RefSeq" id="WP_021689613.1">
    <property type="nucleotide sequence ID" value="NZ_BASZ01000004.1"/>
</dbReference>
<dbReference type="Proteomes" id="UP000016568">
    <property type="component" value="Unassembled WGS sequence"/>
</dbReference>
<dbReference type="KEGG" id="ntd:EGO55_09695"/>
<dbReference type="GO" id="GO:0009396">
    <property type="term" value="P:folic acid-containing compound biosynthetic process"/>
    <property type="evidence" value="ECO:0007669"/>
    <property type="project" value="InterPro"/>
</dbReference>
<evidence type="ECO:0000259" key="6">
    <source>
        <dbReference type="Pfam" id="PF00425"/>
    </source>
</evidence>
<dbReference type="Pfam" id="PF00425">
    <property type="entry name" value="Chorismate_bind"/>
    <property type="match status" value="1"/>
</dbReference>
<dbReference type="InterPro" id="IPR043132">
    <property type="entry name" value="BCAT-like_C"/>
</dbReference>
<proteinExistence type="inferred from homology"/>
<gene>
    <name evidence="7" type="primary">pabB</name>
    <name evidence="7" type="ORF">NT2_04_01170</name>
</gene>
<dbReference type="PANTHER" id="PTHR11236:SF50">
    <property type="entry name" value="AMINODEOXYCHORISMATE SYNTHASE COMPONENT 1"/>
    <property type="match status" value="1"/>
</dbReference>
<dbReference type="Pfam" id="PF01063">
    <property type="entry name" value="Aminotran_4"/>
    <property type="match status" value="1"/>
</dbReference>
<dbReference type="PANTHER" id="PTHR11236">
    <property type="entry name" value="AMINOBENZOATE/ANTHRANILATE SYNTHASE"/>
    <property type="match status" value="1"/>
</dbReference>
<dbReference type="OrthoDB" id="9803598at2"/>
<dbReference type="Gene3D" id="3.60.120.10">
    <property type="entry name" value="Anthranilate synthase"/>
    <property type="match status" value="1"/>
</dbReference>
<protein>
    <recommendedName>
        <fullName evidence="3">Probable branched-chain-amino-acid aminotransferase</fullName>
    </recommendedName>
</protein>
<evidence type="ECO:0000256" key="2">
    <source>
        <dbReference type="ARBA" id="ARBA00009320"/>
    </source>
</evidence>
<dbReference type="SUPFAM" id="SSF56322">
    <property type="entry name" value="ADC synthase"/>
    <property type="match status" value="1"/>
</dbReference>
<dbReference type="eggNOG" id="COG0115">
    <property type="taxonomic scope" value="Bacteria"/>
</dbReference>
<keyword evidence="4 5" id="KW-0663">Pyridoxal phosphate</keyword>
<sequence length="610" mass="64766">MGARNVFVLLDDARAEGASDAHLFEQPRALFIARRPEDVAATLAAADTALAEQGGALAGYLAYEAGLALEPKLAPLAAARTGADGPLVWLGLFAQHTVIPAADMPRWLADHGQVYPPPAIGPLDPQVSPGGYARQFDALRAAIQAGDIYQANLTFPLAGSYRGDPLALYAAIRPKAAAGYGGVIFDGSHWLLSFSPELFVSLQGASAKAKPMKGTRPRARTPEQDAALASELAHSEKDRAENLMIVDLMRNDLSRVCAPGSVRVDAPFAVETYPTVHQMVSTIRATLLPDMGAMDLVRAIFPCGSITGAPKIRAMELIDETEPRPRGPYCGAIGWIARELASPDAEGTSRAAFNVAIRTLRLTPGEGGSGHAVLGVGSAVVADSQCLPEWRECLVKGDFVRQSAAAACDLIETMHFDPEQGIPLLELHLERLKTSAGELGFVFDRHATRNHIHAVCFELEQPAKIRLVLARSGATALEAGPLPPVSTAPLRCAVLPLPLDPGDTRLRHKTNDRGLYDRALQIARTAGADEALLLRDDGLVTEGSFTNIFVEGDDGVLLTPAARLGLLPGVLRHSLIEAGKAREAELTLDDLAGGFLLGNALRGLMKAELL</sequence>
<dbReference type="InterPro" id="IPR005801">
    <property type="entry name" value="ADC_synthase"/>
</dbReference>
<keyword evidence="8" id="KW-1185">Reference proteome</keyword>
<evidence type="ECO:0000256" key="4">
    <source>
        <dbReference type="ARBA" id="ARBA00022898"/>
    </source>
</evidence>
<dbReference type="NCBIfam" id="TIGR00553">
    <property type="entry name" value="pabB"/>
    <property type="match status" value="1"/>
</dbReference>
<dbReference type="InterPro" id="IPR005802">
    <property type="entry name" value="ADC_synth_comp_1"/>
</dbReference>
<dbReference type="PRINTS" id="PR00095">
    <property type="entry name" value="ANTSNTHASEI"/>
</dbReference>
<evidence type="ECO:0000313" key="8">
    <source>
        <dbReference type="Proteomes" id="UP000016568"/>
    </source>
</evidence>
<comment type="similarity">
    <text evidence="2">Belongs to the class-IV pyridoxal-phosphate-dependent aminotransferase family.</text>
</comment>
<dbReference type="GO" id="GO:0000162">
    <property type="term" value="P:L-tryptophan biosynthetic process"/>
    <property type="evidence" value="ECO:0007669"/>
    <property type="project" value="TreeGrafter"/>
</dbReference>
<dbReference type="InterPro" id="IPR043131">
    <property type="entry name" value="BCAT-like_N"/>
</dbReference>
<dbReference type="AlphaFoldDB" id="U2Y6B8"/>
<dbReference type="InterPro" id="IPR018300">
    <property type="entry name" value="Aminotrans_IV_CS"/>
</dbReference>
<evidence type="ECO:0000313" key="7">
    <source>
        <dbReference type="EMBL" id="GAD48706.1"/>
    </source>
</evidence>
<dbReference type="PROSITE" id="PS00770">
    <property type="entry name" value="AA_TRANSFER_CLASS_4"/>
    <property type="match status" value="1"/>
</dbReference>
<dbReference type="eggNOG" id="COG0147">
    <property type="taxonomic scope" value="Bacteria"/>
</dbReference>
<comment type="cofactor">
    <cofactor evidence="1 5">
        <name>pyridoxal 5'-phosphate</name>
        <dbReference type="ChEBI" id="CHEBI:597326"/>
    </cofactor>
</comment>
<dbReference type="GO" id="GO:0046820">
    <property type="term" value="F:4-amino-4-deoxychorismate synthase activity"/>
    <property type="evidence" value="ECO:0007669"/>
    <property type="project" value="TreeGrafter"/>
</dbReference>
<dbReference type="InterPro" id="IPR019999">
    <property type="entry name" value="Anth_synth_I-like"/>
</dbReference>
<reference evidence="7 8" key="1">
    <citation type="submission" date="2013-09" db="EMBL/GenBank/DDBJ databases">
        <title>Whole genome shotgun sequence of Novosphingobium tardaugens NBRC 16725.</title>
        <authorList>
            <person name="Isaki S."/>
            <person name="Hosoyama A."/>
            <person name="Tsuchikane K."/>
            <person name="Katsumata H."/>
            <person name="Ando Y."/>
            <person name="Yamazaki S."/>
            <person name="Fujita N."/>
        </authorList>
    </citation>
    <scope>NUCLEOTIDE SEQUENCE [LARGE SCALE GENOMIC DNA]</scope>
    <source>
        <strain evidence="7 8">NBRC 16725</strain>
    </source>
</reference>
<dbReference type="EMBL" id="BASZ01000004">
    <property type="protein sequence ID" value="GAD48706.1"/>
    <property type="molecule type" value="Genomic_DNA"/>
</dbReference>
<dbReference type="InterPro" id="IPR015890">
    <property type="entry name" value="Chorismate_C"/>
</dbReference>
<comment type="caution">
    <text evidence="7">The sequence shown here is derived from an EMBL/GenBank/DDBJ whole genome shotgun (WGS) entry which is preliminary data.</text>
</comment>
<evidence type="ECO:0000256" key="3">
    <source>
        <dbReference type="ARBA" id="ARBA00014472"/>
    </source>
</evidence>
<dbReference type="InterPro" id="IPR001544">
    <property type="entry name" value="Aminotrans_IV"/>
</dbReference>
<dbReference type="SUPFAM" id="SSF56752">
    <property type="entry name" value="D-aminoacid aminotransferase-like PLP-dependent enzymes"/>
    <property type="match status" value="1"/>
</dbReference>
<dbReference type="Gene3D" id="3.20.10.10">
    <property type="entry name" value="D-amino Acid Aminotransferase, subunit A, domain 2"/>
    <property type="match status" value="1"/>
</dbReference>
<evidence type="ECO:0000256" key="1">
    <source>
        <dbReference type="ARBA" id="ARBA00001933"/>
    </source>
</evidence>
<name>U2Y6B8_9SPHN</name>